<dbReference type="Proteomes" id="UP000318669">
    <property type="component" value="Unassembled WGS sequence"/>
</dbReference>
<dbReference type="Pfam" id="PF01381">
    <property type="entry name" value="HTH_3"/>
    <property type="match status" value="1"/>
</dbReference>
<dbReference type="InterPro" id="IPR050807">
    <property type="entry name" value="TransReg_Diox_bact_type"/>
</dbReference>
<dbReference type="InterPro" id="IPR001387">
    <property type="entry name" value="Cro/C1-type_HTH"/>
</dbReference>
<proteinExistence type="predicted"/>
<gene>
    <name evidence="4" type="ORF">FNW11_09035</name>
    <name evidence="5" type="ORF">FNW11_09075</name>
    <name evidence="3" type="ORF">FNW12_17530</name>
</gene>
<organism evidence="4 7">
    <name type="scientific">Flavobacterium gawalongense</name>
    <dbReference type="NCBI Taxonomy" id="2594432"/>
    <lineage>
        <taxon>Bacteria</taxon>
        <taxon>Pseudomonadati</taxon>
        <taxon>Bacteroidota</taxon>
        <taxon>Flavobacteriia</taxon>
        <taxon>Flavobacteriales</taxon>
        <taxon>Flavobacteriaceae</taxon>
        <taxon>Flavobacterium</taxon>
    </lineage>
</organism>
<evidence type="ECO:0000313" key="3">
    <source>
        <dbReference type="EMBL" id="TRX00450.1"/>
    </source>
</evidence>
<comment type="caution">
    <text evidence="4">The sequence shown here is derived from an EMBL/GenBank/DDBJ whole genome shotgun (WGS) entry which is preliminary data.</text>
</comment>
<evidence type="ECO:0000313" key="6">
    <source>
        <dbReference type="Proteomes" id="UP000318528"/>
    </source>
</evidence>
<dbReference type="CDD" id="cd00093">
    <property type="entry name" value="HTH_XRE"/>
    <property type="match status" value="1"/>
</dbReference>
<dbReference type="GO" id="GO:0003677">
    <property type="term" value="F:DNA binding"/>
    <property type="evidence" value="ECO:0007669"/>
    <property type="project" value="UniProtKB-KW"/>
</dbReference>
<dbReference type="EMBL" id="VJZL01000013">
    <property type="protein sequence ID" value="TRX09637.1"/>
    <property type="molecule type" value="Genomic_DNA"/>
</dbReference>
<dbReference type="Gene3D" id="1.10.260.40">
    <property type="entry name" value="lambda repressor-like DNA-binding domains"/>
    <property type="match status" value="1"/>
</dbReference>
<evidence type="ECO:0000313" key="5">
    <source>
        <dbReference type="EMBL" id="TRX09645.1"/>
    </source>
</evidence>
<keyword evidence="1" id="KW-0238">DNA-binding</keyword>
<keyword evidence="6" id="KW-1185">Reference proteome</keyword>
<dbReference type="Proteomes" id="UP000318528">
    <property type="component" value="Unassembled WGS sequence"/>
</dbReference>
<name>A0A553BN06_9FLAO</name>
<dbReference type="EMBL" id="VJZL01000013">
    <property type="protein sequence ID" value="TRX09645.1"/>
    <property type="molecule type" value="Genomic_DNA"/>
</dbReference>
<dbReference type="PANTHER" id="PTHR46797:SF1">
    <property type="entry name" value="METHYLPHOSPHONATE SYNTHASE"/>
    <property type="match status" value="1"/>
</dbReference>
<evidence type="ECO:0000256" key="1">
    <source>
        <dbReference type="ARBA" id="ARBA00023125"/>
    </source>
</evidence>
<evidence type="ECO:0000259" key="2">
    <source>
        <dbReference type="PROSITE" id="PS50943"/>
    </source>
</evidence>
<dbReference type="InterPro" id="IPR010982">
    <property type="entry name" value="Lambda_DNA-bd_dom_sf"/>
</dbReference>
<dbReference type="PANTHER" id="PTHR46797">
    <property type="entry name" value="HTH-TYPE TRANSCRIPTIONAL REGULATOR"/>
    <property type="match status" value="1"/>
</dbReference>
<feature type="domain" description="HTH cro/C1-type" evidence="2">
    <location>
        <begin position="7"/>
        <end position="61"/>
    </location>
</feature>
<sequence length="119" mass="13445">MNIGEKIRQIREAKGLSQKEVALTLVMNPSQYSKIENGKVDPQFSSIERIANALGVDIVDIFNSDKIITDIDSFDKTLVEKIQLMEQLEENQRKSIFSIIDMAIYNIKLKQTLSSALAL</sequence>
<dbReference type="SMART" id="SM00530">
    <property type="entry name" value="HTH_XRE"/>
    <property type="match status" value="1"/>
</dbReference>
<protein>
    <submittedName>
        <fullName evidence="4">Helix-turn-helix transcriptional regulator</fullName>
    </submittedName>
</protein>
<dbReference type="PROSITE" id="PS50943">
    <property type="entry name" value="HTH_CROC1"/>
    <property type="match status" value="1"/>
</dbReference>
<dbReference type="AlphaFoldDB" id="A0A553BN06"/>
<dbReference type="RefSeq" id="WP_143388989.1">
    <property type="nucleotide sequence ID" value="NZ_VJZL01000013.1"/>
</dbReference>
<dbReference type="GO" id="GO:0005829">
    <property type="term" value="C:cytosol"/>
    <property type="evidence" value="ECO:0007669"/>
    <property type="project" value="TreeGrafter"/>
</dbReference>
<dbReference type="GO" id="GO:0003700">
    <property type="term" value="F:DNA-binding transcription factor activity"/>
    <property type="evidence" value="ECO:0007669"/>
    <property type="project" value="TreeGrafter"/>
</dbReference>
<evidence type="ECO:0000313" key="7">
    <source>
        <dbReference type="Proteomes" id="UP000318669"/>
    </source>
</evidence>
<evidence type="ECO:0000313" key="4">
    <source>
        <dbReference type="EMBL" id="TRX09637.1"/>
    </source>
</evidence>
<accession>A0A553BN06</accession>
<dbReference type="EMBL" id="VJZN01000062">
    <property type="protein sequence ID" value="TRX00450.1"/>
    <property type="molecule type" value="Genomic_DNA"/>
</dbReference>
<dbReference type="SUPFAM" id="SSF47413">
    <property type="entry name" value="lambda repressor-like DNA-binding domains"/>
    <property type="match status" value="1"/>
</dbReference>
<reference evidence="6 7" key="1">
    <citation type="submission" date="2019-07" db="EMBL/GenBank/DDBJ databases">
        <title>Novel species of Flavobacterium.</title>
        <authorList>
            <person name="Liu Q."/>
            <person name="Xin Y.-H."/>
        </authorList>
    </citation>
    <scope>NUCLEOTIDE SEQUENCE [LARGE SCALE GENOMIC DNA]</scope>
    <source>
        <strain evidence="3 6">GSP39</strain>
        <strain evidence="4 7">GSR22</strain>
    </source>
</reference>
<dbReference type="OrthoDB" id="1367833at2"/>